<dbReference type="Proteomes" id="UP001156881">
    <property type="component" value="Unassembled WGS sequence"/>
</dbReference>
<reference evidence="3 4" key="3">
    <citation type="submission" date="2020-08" db="EMBL/GenBank/DDBJ databases">
        <title>Genomic Encyclopedia of Type Strains, Phase IV (KMG-IV): sequencing the most valuable type-strain genomes for metagenomic binning, comparative biology and taxonomic classification.</title>
        <authorList>
            <person name="Goeker M."/>
        </authorList>
    </citation>
    <scope>NUCLEOTIDE SEQUENCE [LARGE SCALE GENOMIC DNA]</scope>
    <source>
        <strain evidence="3 4">DSM 24105</strain>
    </source>
</reference>
<dbReference type="EMBL" id="BSPG01000007">
    <property type="protein sequence ID" value="GLS43805.1"/>
    <property type="molecule type" value="Genomic_DNA"/>
</dbReference>
<organism evidence="3 4">
    <name type="scientific">Methylobacterium brachythecii</name>
    <dbReference type="NCBI Taxonomy" id="1176177"/>
    <lineage>
        <taxon>Bacteria</taxon>
        <taxon>Pseudomonadati</taxon>
        <taxon>Pseudomonadota</taxon>
        <taxon>Alphaproteobacteria</taxon>
        <taxon>Hyphomicrobiales</taxon>
        <taxon>Methylobacteriaceae</taxon>
        <taxon>Methylobacterium</taxon>
    </lineage>
</organism>
<accession>A0A7W6AHL2</accession>
<dbReference type="GO" id="GO:0004783">
    <property type="term" value="F:sulfite reductase (NADPH) activity"/>
    <property type="evidence" value="ECO:0007669"/>
    <property type="project" value="UniProtKB-EC"/>
</dbReference>
<keyword evidence="1" id="KW-0472">Membrane</keyword>
<dbReference type="Proteomes" id="UP000517759">
    <property type="component" value="Unassembled WGS sequence"/>
</dbReference>
<keyword evidence="1" id="KW-0812">Transmembrane</keyword>
<keyword evidence="3" id="KW-0560">Oxidoreductase</keyword>
<evidence type="ECO:0000313" key="4">
    <source>
        <dbReference type="Proteomes" id="UP000517759"/>
    </source>
</evidence>
<comment type="caution">
    <text evidence="3">The sequence shown here is derived from an EMBL/GenBank/DDBJ whole genome shotgun (WGS) entry which is preliminary data.</text>
</comment>
<evidence type="ECO:0000313" key="3">
    <source>
        <dbReference type="EMBL" id="MBB3902878.1"/>
    </source>
</evidence>
<proteinExistence type="predicted"/>
<feature type="transmembrane region" description="Helical" evidence="1">
    <location>
        <begin position="12"/>
        <end position="36"/>
    </location>
</feature>
<evidence type="ECO:0000313" key="5">
    <source>
        <dbReference type="Proteomes" id="UP001156881"/>
    </source>
</evidence>
<evidence type="ECO:0000256" key="1">
    <source>
        <dbReference type="SAM" id="Phobius"/>
    </source>
</evidence>
<dbReference type="PANTHER" id="PTHR34219:SF3">
    <property type="entry name" value="BLL7967 PROTEIN"/>
    <property type="match status" value="1"/>
</dbReference>
<dbReference type="RefSeq" id="WP_183505315.1">
    <property type="nucleotide sequence ID" value="NZ_BSPG01000007.1"/>
</dbReference>
<feature type="transmembrane region" description="Helical" evidence="1">
    <location>
        <begin position="189"/>
        <end position="213"/>
    </location>
</feature>
<dbReference type="EC" id="1.8.1.2" evidence="3"/>
<feature type="transmembrane region" description="Helical" evidence="1">
    <location>
        <begin position="341"/>
        <end position="363"/>
    </location>
</feature>
<dbReference type="EMBL" id="JACIDN010000004">
    <property type="protein sequence ID" value="MBB3902878.1"/>
    <property type="molecule type" value="Genomic_DNA"/>
</dbReference>
<keyword evidence="5" id="KW-1185">Reference proteome</keyword>
<dbReference type="AlphaFoldDB" id="A0A7W6AHL2"/>
<name>A0A7W6AHL2_9HYPH</name>
<reference evidence="5" key="2">
    <citation type="journal article" date="2019" name="Int. J. Syst. Evol. Microbiol.">
        <title>The Global Catalogue of Microorganisms (GCM) 10K type strain sequencing project: providing services to taxonomists for standard genome sequencing and annotation.</title>
        <authorList>
            <consortium name="The Broad Institute Genomics Platform"/>
            <consortium name="The Broad Institute Genome Sequencing Center for Infectious Disease"/>
            <person name="Wu L."/>
            <person name="Ma J."/>
        </authorList>
    </citation>
    <scope>NUCLEOTIDE SEQUENCE [LARGE SCALE GENOMIC DNA]</scope>
    <source>
        <strain evidence="5">NBRC 107710</strain>
    </source>
</reference>
<gene>
    <name evidence="2" type="ORF">GCM10007884_17900</name>
    <name evidence="3" type="ORF">GGR33_002380</name>
</gene>
<reference evidence="2" key="1">
    <citation type="journal article" date="2014" name="Int. J. Syst. Evol. Microbiol.">
        <title>Complete genome of a new Firmicutes species belonging to the dominant human colonic microbiota ('Ruminococcus bicirculans') reveals two chromosomes and a selective capacity to utilize plant glucans.</title>
        <authorList>
            <consortium name="NISC Comparative Sequencing Program"/>
            <person name="Wegmann U."/>
            <person name="Louis P."/>
            <person name="Goesmann A."/>
            <person name="Henrissat B."/>
            <person name="Duncan S.H."/>
            <person name="Flint H.J."/>
        </authorList>
    </citation>
    <scope>NUCLEOTIDE SEQUENCE</scope>
    <source>
        <strain evidence="2">NBRC 107710</strain>
    </source>
</reference>
<reference evidence="2" key="4">
    <citation type="submission" date="2023-01" db="EMBL/GenBank/DDBJ databases">
        <title>Draft genome sequence of Methylobacterium brachythecii strain NBRC 107710.</title>
        <authorList>
            <person name="Sun Q."/>
            <person name="Mori K."/>
        </authorList>
    </citation>
    <scope>NUCLEOTIDE SEQUENCE</scope>
    <source>
        <strain evidence="2">NBRC 107710</strain>
    </source>
</reference>
<evidence type="ECO:0000313" key="2">
    <source>
        <dbReference type="EMBL" id="GLS43805.1"/>
    </source>
</evidence>
<feature type="transmembrane region" description="Helical" evidence="1">
    <location>
        <begin position="148"/>
        <end position="168"/>
    </location>
</feature>
<protein>
    <submittedName>
        <fullName evidence="2">Membrane protein</fullName>
    </submittedName>
    <submittedName>
        <fullName evidence="3">Sulfite reductase (NADPH) flavoprotein alpha-component</fullName>
        <ecNumber evidence="3">1.8.1.2</ecNumber>
    </submittedName>
</protein>
<dbReference type="Pfam" id="PF03929">
    <property type="entry name" value="PepSY_TM"/>
    <property type="match status" value="1"/>
</dbReference>
<keyword evidence="1" id="KW-1133">Transmembrane helix</keyword>
<dbReference type="PANTHER" id="PTHR34219">
    <property type="entry name" value="IRON-REGULATED INNER MEMBRANE PROTEIN-RELATED"/>
    <property type="match status" value="1"/>
</dbReference>
<sequence>MRLSLRSVLFRLHWALGLTAGLVLALMGATGAMMSYEESITDLLNPGRAAVAVSQRPTLGPDALMAGLAAQNARLRVSSLTLSAEPGTAVWARFAADASGKRPASVFLDPYTGAVLGEVTGEAAFATIRELHRWLLIPGQGKGWGRTITGACGLTLLVFLATGLYLRWPKIHRWRIWLKPQLARPGRPRWWSLHAVLGTWLMPVYLIIILSGLCWSYDWYRTGATWLLTGKPPAARADRPARRNIDGPMALDAAWKTFQDGEGRDAGTALMMIPGPQDAAIRIRWYARHAVQKARNEISFDRVTGALIESARDADKPFGQRIADNMLAVHRGQFFGAPFTLLFALAALAMPLFAATGITLYVLRRRAGRRNRAPARIAEPALLRTGRGAVTSSQGP</sequence>
<dbReference type="InterPro" id="IPR005625">
    <property type="entry name" value="PepSY-ass_TM"/>
</dbReference>